<dbReference type="PANTHER" id="PTHR30349">
    <property type="entry name" value="PHAGE INTEGRASE-RELATED"/>
    <property type="match status" value="1"/>
</dbReference>
<dbReference type="GO" id="GO:0009009">
    <property type="term" value="F:site-specific recombinase activity"/>
    <property type="evidence" value="ECO:0000318"/>
    <property type="project" value="GO_Central"/>
</dbReference>
<reference evidence="7 8" key="1">
    <citation type="journal article" date="2003" name="Science">
        <title>Genome of Geobacter sulfurreducens: metal reduction in subsurface environments.</title>
        <authorList>
            <person name="Methe B.A."/>
            <person name="Nelson K.E."/>
            <person name="Eisen J.A."/>
            <person name="Paulsen I.T."/>
            <person name="Nelson W."/>
            <person name="Heidelberg J.F."/>
            <person name="Wu D."/>
            <person name="Wu M."/>
            <person name="Ward N."/>
            <person name="Beanan M.J."/>
            <person name="Dodson R.J."/>
            <person name="Madupu R."/>
            <person name="Brinkac L.M."/>
            <person name="Daugherty S.C."/>
            <person name="DeBoy R.T."/>
            <person name="Durkin A.S."/>
            <person name="Gwinn M."/>
            <person name="Kolonay J.F."/>
            <person name="Sullivan S.A."/>
            <person name="Haft D.H."/>
            <person name="Selengut J."/>
            <person name="Davidsen T.M."/>
            <person name="Zafar N."/>
            <person name="White O."/>
            <person name="Tran B."/>
            <person name="Romero C."/>
            <person name="Forberger H.A."/>
            <person name="Weidman J."/>
            <person name="Khouri H."/>
            <person name="Feldblyum T.V."/>
            <person name="Utterback T.R."/>
            <person name="Van Aken S.E."/>
            <person name="Lovley D.R."/>
            <person name="Fraser C.M."/>
        </authorList>
    </citation>
    <scope>NUCLEOTIDE SEQUENCE [LARGE SCALE GENOMIC DNA]</scope>
    <source>
        <strain evidence="8">ATCC 51573 / DSM 12127 / PCA</strain>
    </source>
</reference>
<organism evidence="7 8">
    <name type="scientific">Geobacter sulfurreducens (strain ATCC 51573 / DSM 12127 / PCA)</name>
    <dbReference type="NCBI Taxonomy" id="243231"/>
    <lineage>
        <taxon>Bacteria</taxon>
        <taxon>Pseudomonadati</taxon>
        <taxon>Thermodesulfobacteriota</taxon>
        <taxon>Desulfuromonadia</taxon>
        <taxon>Geobacterales</taxon>
        <taxon>Geobacteraceae</taxon>
        <taxon>Geobacter</taxon>
    </lineage>
</organism>
<dbReference type="InterPro" id="IPR050090">
    <property type="entry name" value="Tyrosine_recombinase_XerCD"/>
</dbReference>
<dbReference type="Proteomes" id="UP000000577">
    <property type="component" value="Chromosome"/>
</dbReference>
<dbReference type="EnsemblBacteria" id="AAR35494">
    <property type="protein sequence ID" value="AAR35494"/>
    <property type="gene ID" value="GSU2118"/>
</dbReference>
<evidence type="ECO:0000259" key="6">
    <source>
        <dbReference type="PROSITE" id="PS51898"/>
    </source>
</evidence>
<dbReference type="STRING" id="243231.GSU2118"/>
<evidence type="ECO:0000313" key="8">
    <source>
        <dbReference type="Proteomes" id="UP000000577"/>
    </source>
</evidence>
<dbReference type="Gene3D" id="1.10.443.10">
    <property type="entry name" value="Intergrase catalytic core"/>
    <property type="match status" value="1"/>
</dbReference>
<dbReference type="InterPro" id="IPR002104">
    <property type="entry name" value="Integrase_catalytic"/>
</dbReference>
<evidence type="ECO:0000256" key="3">
    <source>
        <dbReference type="ARBA" id="ARBA00023125"/>
    </source>
</evidence>
<protein>
    <submittedName>
        <fullName evidence="7">Integrative genetic element Gsu21, integrase</fullName>
    </submittedName>
</protein>
<name>Q74BC3_GEOSL</name>
<feature type="domain" description="Tyr recombinase" evidence="6">
    <location>
        <begin position="247"/>
        <end position="449"/>
    </location>
</feature>
<evidence type="ECO:0000256" key="2">
    <source>
        <dbReference type="ARBA" id="ARBA00022908"/>
    </source>
</evidence>
<sequence length="508" mass="59197">MKKKDSGETPEKPWHVKPSFGSLYTMKGSKYIYISMNYYKQRLRFPTDRVDTPENWEELREFMEKVGEKIKRRTFCFAKTFYWLDEKTKAHFTALEGSDYKPEPEHVYFGEYCEQWMERKIPTFSSVTKQRDYREALTSRILPYFGEMTFSQVTATAVETFIDNLKRVNRAKNPKKTKGAKPLSVKRVKNIIGPMSKVWESSCNDYNWNLRDPFSAVTQKYTELTDRALQEKERQAALRSDEEEDVSTREIFLLEEWQILCSYIDPHYYPVLELLMLGMIGSELEALQKRHIKGGVLTVRCAVARDRKGMRHLKFKPKNWYRKRDVPLTGRVQSLLEQAMATATRDGVVTFANDIAIPANQFVLTMKDGSPFNYNSFRKTVWNKALKAAGMEPRVPYAARHTLVQWSLLIGMTKTRLVDLMGHSTKKMIDEVYGSYRQGLVEERERILDYLGEDFLALEEMKLAFPERYRRRMATTEPAHETAKAPGLPATFGQSFGQSQGLYPDNYP</sequence>
<dbReference type="InterPro" id="IPR011010">
    <property type="entry name" value="DNA_brk_join_enz"/>
</dbReference>
<keyword evidence="2" id="KW-0229">DNA integration</keyword>
<dbReference type="OrthoDB" id="5391994at2"/>
<dbReference type="PROSITE" id="PS51898">
    <property type="entry name" value="TYR_RECOMBINASE"/>
    <property type="match status" value="1"/>
</dbReference>
<keyword evidence="3" id="KW-0238">DNA-binding</keyword>
<dbReference type="GO" id="GO:0003677">
    <property type="term" value="F:DNA binding"/>
    <property type="evidence" value="ECO:0007669"/>
    <property type="project" value="UniProtKB-KW"/>
</dbReference>
<dbReference type="RefSeq" id="WP_010942765.1">
    <property type="nucleotide sequence ID" value="NC_002939.5"/>
</dbReference>
<evidence type="ECO:0000256" key="5">
    <source>
        <dbReference type="SAM" id="MobiDB-lite"/>
    </source>
</evidence>
<evidence type="ECO:0000256" key="4">
    <source>
        <dbReference type="ARBA" id="ARBA00023172"/>
    </source>
</evidence>
<dbReference type="AlphaFoldDB" id="Q74BC3"/>
<dbReference type="GO" id="GO:0006310">
    <property type="term" value="P:DNA recombination"/>
    <property type="evidence" value="ECO:0000318"/>
    <property type="project" value="GO_Central"/>
</dbReference>
<dbReference type="InParanoid" id="Q74BC3"/>
<proteinExistence type="inferred from homology"/>
<dbReference type="Pfam" id="PF12167">
    <property type="entry name" value="Arm-DNA-bind_2"/>
    <property type="match status" value="1"/>
</dbReference>
<dbReference type="PANTHER" id="PTHR30349:SF64">
    <property type="entry name" value="PROPHAGE INTEGRASE INTD-RELATED"/>
    <property type="match status" value="1"/>
</dbReference>
<dbReference type="Gene3D" id="1.10.150.130">
    <property type="match status" value="1"/>
</dbReference>
<keyword evidence="8" id="KW-1185">Reference proteome</keyword>
<evidence type="ECO:0000256" key="1">
    <source>
        <dbReference type="ARBA" id="ARBA00008857"/>
    </source>
</evidence>
<dbReference type="GO" id="GO:0007059">
    <property type="term" value="P:chromosome segregation"/>
    <property type="evidence" value="ECO:0000318"/>
    <property type="project" value="GO_Central"/>
</dbReference>
<dbReference type="InterPro" id="IPR013762">
    <property type="entry name" value="Integrase-like_cat_sf"/>
</dbReference>
<evidence type="ECO:0000313" key="7">
    <source>
        <dbReference type="EMBL" id="AAR35494.2"/>
    </source>
</evidence>
<dbReference type="InterPro" id="IPR004107">
    <property type="entry name" value="Integrase_SAM-like_N"/>
</dbReference>
<feature type="compositionally biased region" description="Polar residues" evidence="5">
    <location>
        <begin position="492"/>
        <end position="501"/>
    </location>
</feature>
<dbReference type="InterPro" id="IPR022000">
    <property type="entry name" value="Min27-like_integrase_DNA_bind"/>
</dbReference>
<keyword evidence="4" id="KW-0233">DNA recombination</keyword>
<dbReference type="EMBL" id="AE017180">
    <property type="protein sequence ID" value="AAR35494.2"/>
    <property type="molecule type" value="Genomic_DNA"/>
</dbReference>
<accession>Q74BC3</accession>
<dbReference type="eggNOG" id="COG0582">
    <property type="taxonomic scope" value="Bacteria"/>
</dbReference>
<gene>
    <name evidence="7" type="ordered locus">GSU2118</name>
</gene>
<feature type="region of interest" description="Disordered" evidence="5">
    <location>
        <begin position="477"/>
        <end position="508"/>
    </location>
</feature>
<dbReference type="SUPFAM" id="SSF56349">
    <property type="entry name" value="DNA breaking-rejoining enzymes"/>
    <property type="match status" value="1"/>
</dbReference>
<dbReference type="PATRIC" id="fig|243231.5.peg.2151"/>
<comment type="similarity">
    <text evidence="1">Belongs to the 'phage' integrase family.</text>
</comment>
<dbReference type="InterPro" id="IPR010998">
    <property type="entry name" value="Integrase_recombinase_N"/>
</dbReference>
<dbReference type="HOGENOM" id="CLU_628157_0_0_7"/>
<dbReference type="KEGG" id="gsu:GSU2118"/>
<reference evidence="7 8" key="2">
    <citation type="journal article" date="2012" name="BMC Genomics">
        <title>Comparative genomic analysis of Geobacter sulfurreducens KN400, a strain with enhanced capacity for extracellular electron transfer and electricity production.</title>
        <authorList>
            <person name="Butler J.E."/>
            <person name="Young N.D."/>
            <person name="Aklujkar M."/>
            <person name="Lovley D.R."/>
        </authorList>
    </citation>
    <scope>NUCLEOTIDE SEQUENCE [LARGE SCALE GENOMIC DNA]</scope>
    <source>
        <strain evidence="8">ATCC 51573 / DSM 12127 / PCA</strain>
    </source>
</reference>
<dbReference type="Pfam" id="PF14659">
    <property type="entry name" value="Phage_int_SAM_3"/>
    <property type="match status" value="1"/>
</dbReference>